<dbReference type="AlphaFoldDB" id="A0A396GQD2"/>
<protein>
    <recommendedName>
        <fullName evidence="3">Transmembrane protein</fullName>
    </recommendedName>
</protein>
<keyword evidence="1" id="KW-0812">Transmembrane</keyword>
<proteinExistence type="predicted"/>
<evidence type="ECO:0000256" key="1">
    <source>
        <dbReference type="SAM" id="Phobius"/>
    </source>
</evidence>
<accession>A0A396GQD2</accession>
<organism evidence="2">
    <name type="scientific">Medicago truncatula</name>
    <name type="common">Barrel medic</name>
    <name type="synonym">Medicago tribuloides</name>
    <dbReference type="NCBI Taxonomy" id="3880"/>
    <lineage>
        <taxon>Eukaryota</taxon>
        <taxon>Viridiplantae</taxon>
        <taxon>Streptophyta</taxon>
        <taxon>Embryophyta</taxon>
        <taxon>Tracheophyta</taxon>
        <taxon>Spermatophyta</taxon>
        <taxon>Magnoliopsida</taxon>
        <taxon>eudicotyledons</taxon>
        <taxon>Gunneridae</taxon>
        <taxon>Pentapetalae</taxon>
        <taxon>rosids</taxon>
        <taxon>fabids</taxon>
        <taxon>Fabales</taxon>
        <taxon>Fabaceae</taxon>
        <taxon>Papilionoideae</taxon>
        <taxon>50 kb inversion clade</taxon>
        <taxon>NPAAA clade</taxon>
        <taxon>Hologalegina</taxon>
        <taxon>IRL clade</taxon>
        <taxon>Trifolieae</taxon>
        <taxon>Medicago</taxon>
    </lineage>
</organism>
<gene>
    <name evidence="2" type="ORF">MtrunA17_Chr8g0387021</name>
</gene>
<feature type="transmembrane region" description="Helical" evidence="1">
    <location>
        <begin position="35"/>
        <end position="55"/>
    </location>
</feature>
<keyword evidence="1" id="KW-0472">Membrane</keyword>
<reference evidence="2" key="1">
    <citation type="journal article" date="2018" name="Nat. Plants">
        <title>Whole-genome landscape of Medicago truncatula symbiotic genes.</title>
        <authorList>
            <person name="Pecrix Y."/>
            <person name="Gamas P."/>
            <person name="Carrere S."/>
        </authorList>
    </citation>
    <scope>NUCLEOTIDE SEQUENCE</scope>
    <source>
        <tissue evidence="2">Leaves</tissue>
    </source>
</reference>
<evidence type="ECO:0000313" key="2">
    <source>
        <dbReference type="EMBL" id="RHN43366.1"/>
    </source>
</evidence>
<dbReference type="Gramene" id="rna49927">
    <property type="protein sequence ID" value="RHN43366.1"/>
    <property type="gene ID" value="gene49927"/>
</dbReference>
<dbReference type="Proteomes" id="UP000265566">
    <property type="component" value="Chromosome 8"/>
</dbReference>
<evidence type="ECO:0008006" key="3">
    <source>
        <dbReference type="Google" id="ProtNLM"/>
    </source>
</evidence>
<sequence length="57" mass="6564">MANYTLFIGLSLLISLADLVNDVYSFSWIQRYNVYSFLCIISDLGLCELLLVVYLHN</sequence>
<keyword evidence="1" id="KW-1133">Transmembrane helix</keyword>
<name>A0A396GQD2_MEDTR</name>
<dbReference type="EMBL" id="PSQE01000008">
    <property type="protein sequence ID" value="RHN43366.1"/>
    <property type="molecule type" value="Genomic_DNA"/>
</dbReference>
<comment type="caution">
    <text evidence="2">The sequence shown here is derived from an EMBL/GenBank/DDBJ whole genome shotgun (WGS) entry which is preliminary data.</text>
</comment>